<sequence length="568" mass="64963">MQLVKNTGFERTQRLRVPRNIYTPTQDTKTEKLHYKVNPKKAIQKKLLGATIPQKKMEVSDKHGTLVIENLSSAAYEVLKSQTFEYYANCEDKQCEIKRRASTAEGIESDIIVEEAVCIKLKKGGRQLFRVNFFNTTNKIDVNGHMYKIFITDDFPKISKILEKYDFIEQLNCMIYDVCSAFFDQQNETCASKVSLQIKEKQQIADDSQIRIASFDKHRSRTLHIPQLNYHEAPEEDVTGMMNLDDSTERCTEEDDKDFPCTVCSEGTEGKTSIECMLCGKWIHRVCHEKSINYEHCENDYTCILCKCLDDEEPEIRNNHSPTYDNADCSLHVLLDENKHEIHNTTQQVLINEDISDEAEARSVSPHTELKIADNINLNTSAINDDSLRSITPHNHDNSNDAKECLNAQSSIHVVVDQKTAPPPVLRRSETRSHSHIPDSKEQRSIGEAGEQTVASKSPHTHGQMNVITIRPETEQLESVKISKTANKNNKMLNSTSNVITREENAIPKNQKIKKQTPKPALEQQLADCKATIQMLEAENRDFQNTVTLLRHIQKNEKPLRNRTQLRI</sequence>
<dbReference type="Proteomes" id="UP000828390">
    <property type="component" value="Unassembled WGS sequence"/>
</dbReference>
<proteinExistence type="predicted"/>
<evidence type="ECO:0000256" key="2">
    <source>
        <dbReference type="SAM" id="MobiDB-lite"/>
    </source>
</evidence>
<keyword evidence="1" id="KW-0175">Coiled coil</keyword>
<comment type="caution">
    <text evidence="3">The sequence shown here is derived from an EMBL/GenBank/DDBJ whole genome shotgun (WGS) entry which is preliminary data.</text>
</comment>
<gene>
    <name evidence="3" type="ORF">DPMN_100162</name>
</gene>
<dbReference type="EMBL" id="JAIWYP010000003">
    <property type="protein sequence ID" value="KAH3857552.1"/>
    <property type="molecule type" value="Genomic_DNA"/>
</dbReference>
<reference evidence="3" key="2">
    <citation type="submission" date="2020-11" db="EMBL/GenBank/DDBJ databases">
        <authorList>
            <person name="McCartney M.A."/>
            <person name="Auch B."/>
            <person name="Kono T."/>
            <person name="Mallez S."/>
            <person name="Becker A."/>
            <person name="Gohl D.M."/>
            <person name="Silverstein K.A.T."/>
            <person name="Koren S."/>
            <person name="Bechman K.B."/>
            <person name="Herman A."/>
            <person name="Abrahante J.E."/>
            <person name="Garbe J."/>
        </authorList>
    </citation>
    <scope>NUCLEOTIDE SEQUENCE</scope>
    <source>
        <strain evidence="3">Duluth1</strain>
        <tissue evidence="3">Whole animal</tissue>
    </source>
</reference>
<feature type="region of interest" description="Disordered" evidence="2">
    <location>
        <begin position="419"/>
        <end position="462"/>
    </location>
</feature>
<protein>
    <recommendedName>
        <fullName evidence="5">Zinc finger PHD-type domain-containing protein</fullName>
    </recommendedName>
</protein>
<keyword evidence="4" id="KW-1185">Reference proteome</keyword>
<evidence type="ECO:0000256" key="1">
    <source>
        <dbReference type="SAM" id="Coils"/>
    </source>
</evidence>
<evidence type="ECO:0000313" key="3">
    <source>
        <dbReference type="EMBL" id="KAH3857552.1"/>
    </source>
</evidence>
<feature type="compositionally biased region" description="Polar residues" evidence="2">
    <location>
        <begin position="453"/>
        <end position="462"/>
    </location>
</feature>
<dbReference type="InterPro" id="IPR011011">
    <property type="entry name" value="Znf_FYVE_PHD"/>
</dbReference>
<accession>A0A9D4R8E5</accession>
<evidence type="ECO:0000313" key="4">
    <source>
        <dbReference type="Proteomes" id="UP000828390"/>
    </source>
</evidence>
<dbReference type="SUPFAM" id="SSF57903">
    <property type="entry name" value="FYVE/PHD zinc finger"/>
    <property type="match status" value="1"/>
</dbReference>
<reference evidence="3" key="1">
    <citation type="journal article" date="2019" name="bioRxiv">
        <title>The Genome of the Zebra Mussel, Dreissena polymorpha: A Resource for Invasive Species Research.</title>
        <authorList>
            <person name="McCartney M.A."/>
            <person name="Auch B."/>
            <person name="Kono T."/>
            <person name="Mallez S."/>
            <person name="Zhang Y."/>
            <person name="Obille A."/>
            <person name="Becker A."/>
            <person name="Abrahante J.E."/>
            <person name="Garbe J."/>
            <person name="Badalamenti J.P."/>
            <person name="Herman A."/>
            <person name="Mangelson H."/>
            <person name="Liachko I."/>
            <person name="Sullivan S."/>
            <person name="Sone E.D."/>
            <person name="Koren S."/>
            <person name="Silverstein K.A.T."/>
            <person name="Beckman K.B."/>
            <person name="Gohl D.M."/>
        </authorList>
    </citation>
    <scope>NUCLEOTIDE SEQUENCE</scope>
    <source>
        <strain evidence="3">Duluth1</strain>
        <tissue evidence="3">Whole animal</tissue>
    </source>
</reference>
<dbReference type="AlphaFoldDB" id="A0A9D4R8E5"/>
<evidence type="ECO:0008006" key="5">
    <source>
        <dbReference type="Google" id="ProtNLM"/>
    </source>
</evidence>
<organism evidence="3 4">
    <name type="scientific">Dreissena polymorpha</name>
    <name type="common">Zebra mussel</name>
    <name type="synonym">Mytilus polymorpha</name>
    <dbReference type="NCBI Taxonomy" id="45954"/>
    <lineage>
        <taxon>Eukaryota</taxon>
        <taxon>Metazoa</taxon>
        <taxon>Spiralia</taxon>
        <taxon>Lophotrochozoa</taxon>
        <taxon>Mollusca</taxon>
        <taxon>Bivalvia</taxon>
        <taxon>Autobranchia</taxon>
        <taxon>Heteroconchia</taxon>
        <taxon>Euheterodonta</taxon>
        <taxon>Imparidentia</taxon>
        <taxon>Neoheterodontei</taxon>
        <taxon>Myida</taxon>
        <taxon>Dreissenoidea</taxon>
        <taxon>Dreissenidae</taxon>
        <taxon>Dreissena</taxon>
    </lineage>
</organism>
<feature type="compositionally biased region" description="Basic and acidic residues" evidence="2">
    <location>
        <begin position="427"/>
        <end position="445"/>
    </location>
</feature>
<name>A0A9D4R8E5_DREPO</name>
<feature type="coiled-coil region" evidence="1">
    <location>
        <begin position="519"/>
        <end position="546"/>
    </location>
</feature>